<sequence>MARQPRCIFGNFVNELMVAVPDERHARALVEVAPRKIWLAEPGDLMVLPSEPPAGFWEYAHELLGMNVGDVEVITVDSGPLRPLATRIRELGLVDRLRDALAARPGVQVLPFAFDRPTLELFAELGVPLEGYDEVTESAVETAYRLNTKSGFRDLAVELGIPVVPGTFCPDRASLDAAVADLQSRGKGAVVKLNRSSNGFALLFLEADQDAAVALDAHLAGLTAQPDGWLVEEFMQVQSILTVEMWSHADGPELVHTGQMITPNGSFSGQLTPPREWGAHLDALGEHGLTWGRKLHEAGYRGPFDLDAITAGDELYVTETNVRRTGTTYLEFLIRRLHGDEQVTWLADGRVGQSDLSFTEAAEALREAGIAYADGVGVILTADTRRLDRKWRFLVLGRDHDEVATLEKRLVDVLDLT</sequence>
<dbReference type="Proteomes" id="UP000597656">
    <property type="component" value="Unassembled WGS sequence"/>
</dbReference>
<evidence type="ECO:0000313" key="4">
    <source>
        <dbReference type="Proteomes" id="UP000597656"/>
    </source>
</evidence>
<evidence type="ECO:0000259" key="2">
    <source>
        <dbReference type="PROSITE" id="PS50975"/>
    </source>
</evidence>
<keyword evidence="1" id="KW-0067">ATP-binding</keyword>
<dbReference type="EMBL" id="BMNC01000011">
    <property type="protein sequence ID" value="GGN13657.1"/>
    <property type="molecule type" value="Genomic_DNA"/>
</dbReference>
<dbReference type="RefSeq" id="WP_189158468.1">
    <property type="nucleotide sequence ID" value="NZ_BMNC01000011.1"/>
</dbReference>
<protein>
    <recommendedName>
        <fullName evidence="2">ATP-grasp domain-containing protein</fullName>
    </recommendedName>
</protein>
<keyword evidence="1" id="KW-0547">Nucleotide-binding</keyword>
<dbReference type="Pfam" id="PF18105">
    <property type="entry name" value="PGM1_C"/>
    <property type="match status" value="1"/>
</dbReference>
<proteinExistence type="predicted"/>
<reference evidence="4" key="1">
    <citation type="journal article" date="2019" name="Int. J. Syst. Evol. Microbiol.">
        <title>The Global Catalogue of Microorganisms (GCM) 10K type strain sequencing project: providing services to taxonomists for standard genome sequencing and annotation.</title>
        <authorList>
            <consortium name="The Broad Institute Genomics Platform"/>
            <consortium name="The Broad Institute Genome Sequencing Center for Infectious Disease"/>
            <person name="Wu L."/>
            <person name="Ma J."/>
        </authorList>
    </citation>
    <scope>NUCLEOTIDE SEQUENCE [LARGE SCALE GENOMIC DNA]</scope>
    <source>
        <strain evidence="4">CGMCC 4.7319</strain>
    </source>
</reference>
<comment type="caution">
    <text evidence="3">The sequence shown here is derived from an EMBL/GenBank/DDBJ whole genome shotgun (WGS) entry which is preliminary data.</text>
</comment>
<gene>
    <name evidence="3" type="ORF">GCM10011609_62780</name>
</gene>
<name>A0ABQ2IKL3_9PSEU</name>
<feature type="domain" description="ATP-grasp" evidence="2">
    <location>
        <begin position="153"/>
        <end position="351"/>
    </location>
</feature>
<dbReference type="InterPro" id="IPR040754">
    <property type="entry name" value="PreAtp-grasp"/>
</dbReference>
<accession>A0ABQ2IKL3</accession>
<evidence type="ECO:0000256" key="1">
    <source>
        <dbReference type="PROSITE-ProRule" id="PRU00409"/>
    </source>
</evidence>
<dbReference type="SUPFAM" id="SSF56059">
    <property type="entry name" value="Glutathione synthetase ATP-binding domain-like"/>
    <property type="match status" value="1"/>
</dbReference>
<dbReference type="Pfam" id="PF18604">
    <property type="entry name" value="PreAtp-grasp"/>
    <property type="match status" value="1"/>
</dbReference>
<keyword evidence="4" id="KW-1185">Reference proteome</keyword>
<evidence type="ECO:0000313" key="3">
    <source>
        <dbReference type="EMBL" id="GGN13657.1"/>
    </source>
</evidence>
<dbReference type="InterPro" id="IPR011761">
    <property type="entry name" value="ATP-grasp"/>
</dbReference>
<organism evidence="3 4">
    <name type="scientific">Lentzea pudingi</name>
    <dbReference type="NCBI Taxonomy" id="1789439"/>
    <lineage>
        <taxon>Bacteria</taxon>
        <taxon>Bacillati</taxon>
        <taxon>Actinomycetota</taxon>
        <taxon>Actinomycetes</taxon>
        <taxon>Pseudonocardiales</taxon>
        <taxon>Pseudonocardiaceae</taxon>
        <taxon>Lentzea</taxon>
    </lineage>
</organism>
<dbReference type="PROSITE" id="PS50975">
    <property type="entry name" value="ATP_GRASP"/>
    <property type="match status" value="1"/>
</dbReference>
<dbReference type="InterPro" id="IPR041356">
    <property type="entry name" value="PGM1_C"/>
</dbReference>